<evidence type="ECO:0000256" key="3">
    <source>
        <dbReference type="ARBA" id="ARBA00022722"/>
    </source>
</evidence>
<feature type="active site" evidence="6">
    <location>
        <position position="68"/>
    </location>
</feature>
<dbReference type="Proteomes" id="UP000076555">
    <property type="component" value="Unassembled WGS sequence"/>
</dbReference>
<evidence type="ECO:0000313" key="9">
    <source>
        <dbReference type="Proteomes" id="UP000076555"/>
    </source>
</evidence>
<dbReference type="GO" id="GO:0004525">
    <property type="term" value="F:ribonuclease III activity"/>
    <property type="evidence" value="ECO:0007669"/>
    <property type="project" value="InterPro"/>
</dbReference>
<dbReference type="Gene3D" id="1.10.1520.10">
    <property type="entry name" value="Ribonuclease III domain"/>
    <property type="match status" value="1"/>
</dbReference>
<reference evidence="8 9" key="1">
    <citation type="submission" date="2016-04" db="EMBL/GenBank/DDBJ databases">
        <title>Draft Genome Assembly of the Bloom-forming Cyanobacterium Nodularia spumigena Strain CENA596 in Shrimp Production Ponds.</title>
        <authorList>
            <person name="Popin R.V."/>
            <person name="Rigonato J."/>
            <person name="Abreu V.A."/>
            <person name="Andreote A.P."/>
            <person name="Silveira S.B."/>
            <person name="Odebrecht C."/>
            <person name="Fiore M.F."/>
        </authorList>
    </citation>
    <scope>NUCLEOTIDE SEQUENCE [LARGE SCALE GENOMIC DNA]</scope>
    <source>
        <strain evidence="8 9">CENA596</strain>
    </source>
</reference>
<accession>A0A161US21</accession>
<comment type="subunit">
    <text evidence="6">Homodimer.</text>
</comment>
<keyword evidence="6" id="KW-0963">Cytoplasm</keyword>
<evidence type="ECO:0000256" key="1">
    <source>
        <dbReference type="ARBA" id="ARBA00022517"/>
    </source>
</evidence>
<evidence type="ECO:0000256" key="5">
    <source>
        <dbReference type="ARBA" id="ARBA00022801"/>
    </source>
</evidence>
<comment type="caution">
    <text evidence="8">The sequence shown here is derived from an EMBL/GenBank/DDBJ whole genome shotgun (WGS) entry which is preliminary data.</text>
</comment>
<dbReference type="EC" id="3.1.26.-" evidence="6"/>
<dbReference type="InterPro" id="IPR036389">
    <property type="entry name" value="RNase_III_sf"/>
</dbReference>
<comment type="similarity">
    <text evidence="6">Belongs to the MrnC RNase family.</text>
</comment>
<organism evidence="8 9">
    <name type="scientific">Nodularia spumigena CENA596</name>
    <dbReference type="NCBI Taxonomy" id="1819295"/>
    <lineage>
        <taxon>Bacteria</taxon>
        <taxon>Bacillati</taxon>
        <taxon>Cyanobacteriota</taxon>
        <taxon>Cyanophyceae</taxon>
        <taxon>Nostocales</taxon>
        <taxon>Nodulariaceae</taxon>
        <taxon>Nodularia</taxon>
    </lineage>
</organism>
<gene>
    <name evidence="6" type="primary">mrnC</name>
    <name evidence="8" type="ORF">A2T98_17040</name>
</gene>
<dbReference type="Pfam" id="PF00636">
    <property type="entry name" value="Ribonuclease_3"/>
    <property type="match status" value="1"/>
</dbReference>
<comment type="cofactor">
    <cofactor evidence="6">
        <name>Mg(2+)</name>
        <dbReference type="ChEBI" id="CHEBI:18420"/>
    </cofactor>
</comment>
<keyword evidence="4 6" id="KW-0255">Endonuclease</keyword>
<evidence type="ECO:0000256" key="4">
    <source>
        <dbReference type="ARBA" id="ARBA00022759"/>
    </source>
</evidence>
<dbReference type="AlphaFoldDB" id="A0A161US21"/>
<dbReference type="PANTHER" id="PTHR34276:SF1">
    <property type="entry name" value="MINI-RIBONUCLEASE 3"/>
    <property type="match status" value="1"/>
</dbReference>
<dbReference type="EMBL" id="LWAJ01000232">
    <property type="protein sequence ID" value="KZL48613.1"/>
    <property type="molecule type" value="Genomic_DNA"/>
</dbReference>
<dbReference type="SMART" id="SM00535">
    <property type="entry name" value="RIBOc"/>
    <property type="match status" value="1"/>
</dbReference>
<evidence type="ECO:0000256" key="6">
    <source>
        <dbReference type="HAMAP-Rule" id="MF_01468"/>
    </source>
</evidence>
<keyword evidence="5 6" id="KW-0378">Hydrolase</keyword>
<evidence type="ECO:0000259" key="7">
    <source>
        <dbReference type="SMART" id="SM00535"/>
    </source>
</evidence>
<comment type="function">
    <text evidence="6">Involved in correct processing of both the 5' and 3' ends of 23S rRNA precursor. Processes 30S rRNA precursor transcript even in absence of ribonuclease 3 (Rnc); Rnc processes 30S rRNA into smaller rRNA precursors.</text>
</comment>
<dbReference type="GO" id="GO:0005737">
    <property type="term" value="C:cytoplasm"/>
    <property type="evidence" value="ECO:0007669"/>
    <property type="project" value="UniProtKB-SubCell"/>
</dbReference>
<dbReference type="GO" id="GO:0006364">
    <property type="term" value="P:rRNA processing"/>
    <property type="evidence" value="ECO:0007669"/>
    <property type="project" value="UniProtKB-UniRule"/>
</dbReference>
<proteinExistence type="inferred from homology"/>
<keyword evidence="6" id="KW-0694">RNA-binding</keyword>
<keyword evidence="1 6" id="KW-0690">Ribosome biogenesis</keyword>
<keyword evidence="2 6" id="KW-0698">rRNA processing</keyword>
<dbReference type="PANTHER" id="PTHR34276">
    <property type="entry name" value="MINI-RIBONUCLEASE 3"/>
    <property type="match status" value="1"/>
</dbReference>
<dbReference type="GO" id="GO:0019843">
    <property type="term" value="F:rRNA binding"/>
    <property type="evidence" value="ECO:0007669"/>
    <property type="project" value="UniProtKB-UniRule"/>
</dbReference>
<protein>
    <recommendedName>
        <fullName evidence="6">Mini-ribonuclease 3</fullName>
        <shortName evidence="6">Mini-3</shortName>
        <shortName evidence="6">Mini-RNase 3</shortName>
        <ecNumber evidence="6">3.1.26.-</ecNumber>
    </recommendedName>
    <alternativeName>
        <fullName evidence="6">Mini-RNase III</fullName>
        <shortName evidence="6">Mini-III</shortName>
    </alternativeName>
</protein>
<comment type="subcellular location">
    <subcellularLocation>
        <location evidence="6">Cytoplasm</location>
    </subcellularLocation>
</comment>
<sequence length="172" mass="19580">MPANYSPLRNDEFVTSQEKELLDGQDETLTPDSSWHQALLATTGTLPLDISQSQIQQMSPLALAYIGDAIYELYVRMFYLLPIQQTKTYHCLVVAQVRAETQALHLRSLTPHLSPAELEIVRRGRNAASGRPKRVDPKIYQQATSLETLIGYLYLTDFPRLTELLQKLHLEK</sequence>
<keyword evidence="6" id="KW-0460">Magnesium</keyword>
<dbReference type="OrthoDB" id="46571at2"/>
<name>A0A161US21_NODSP</name>
<dbReference type="InterPro" id="IPR008226">
    <property type="entry name" value="Mini3_fam"/>
</dbReference>
<dbReference type="HAMAP" id="MF_01468">
    <property type="entry name" value="RNase_Mini_III"/>
    <property type="match status" value="1"/>
</dbReference>
<dbReference type="RefSeq" id="WP_063873797.1">
    <property type="nucleotide sequence ID" value="NZ_CAWMRI010000232.1"/>
</dbReference>
<keyword evidence="3 6" id="KW-0540">Nuclease</keyword>
<feature type="domain" description="RNase III" evidence="7">
    <location>
        <begin position="38"/>
        <end position="172"/>
    </location>
</feature>
<evidence type="ECO:0000256" key="2">
    <source>
        <dbReference type="ARBA" id="ARBA00022552"/>
    </source>
</evidence>
<keyword evidence="6" id="KW-0699">rRNA-binding</keyword>
<dbReference type="SUPFAM" id="SSF69065">
    <property type="entry name" value="RNase III domain-like"/>
    <property type="match status" value="1"/>
</dbReference>
<evidence type="ECO:0000313" key="8">
    <source>
        <dbReference type="EMBL" id="KZL48613.1"/>
    </source>
</evidence>
<dbReference type="InterPro" id="IPR000999">
    <property type="entry name" value="RNase_III_dom"/>
</dbReference>